<keyword evidence="8" id="KW-1185">Reference proteome</keyword>
<dbReference type="GO" id="GO:0006352">
    <property type="term" value="P:DNA-templated transcription initiation"/>
    <property type="evidence" value="ECO:0007669"/>
    <property type="project" value="InterPro"/>
</dbReference>
<evidence type="ECO:0000259" key="6">
    <source>
        <dbReference type="Pfam" id="PF08281"/>
    </source>
</evidence>
<comment type="similarity">
    <text evidence="1">Belongs to the sigma-70 factor family. ECF subfamily.</text>
</comment>
<evidence type="ECO:0000313" key="8">
    <source>
        <dbReference type="Proteomes" id="UP001185092"/>
    </source>
</evidence>
<dbReference type="GO" id="GO:0003677">
    <property type="term" value="F:DNA binding"/>
    <property type="evidence" value="ECO:0007669"/>
    <property type="project" value="InterPro"/>
</dbReference>
<dbReference type="AlphaFoldDB" id="A0AAE3XQY5"/>
<proteinExistence type="inferred from homology"/>
<protein>
    <submittedName>
        <fullName evidence="7">RNA polymerase sigma-70 factor (ECF subfamily)</fullName>
    </submittedName>
</protein>
<dbReference type="CDD" id="cd06171">
    <property type="entry name" value="Sigma70_r4"/>
    <property type="match status" value="1"/>
</dbReference>
<organism evidence="7 8">
    <name type="scientific">Aureibacter tunicatorum</name>
    <dbReference type="NCBI Taxonomy" id="866807"/>
    <lineage>
        <taxon>Bacteria</taxon>
        <taxon>Pseudomonadati</taxon>
        <taxon>Bacteroidota</taxon>
        <taxon>Cytophagia</taxon>
        <taxon>Cytophagales</taxon>
        <taxon>Persicobacteraceae</taxon>
        <taxon>Aureibacter</taxon>
    </lineage>
</organism>
<feature type="domain" description="RNA polymerase sigma factor 70 region 4 type 2" evidence="6">
    <location>
        <begin position="127"/>
        <end position="167"/>
    </location>
</feature>
<dbReference type="Pfam" id="PF04542">
    <property type="entry name" value="Sigma70_r2"/>
    <property type="match status" value="1"/>
</dbReference>
<dbReference type="PANTHER" id="PTHR43133:SF51">
    <property type="entry name" value="RNA POLYMERASE SIGMA FACTOR"/>
    <property type="match status" value="1"/>
</dbReference>
<name>A0AAE3XQY5_9BACT</name>
<dbReference type="Gene3D" id="1.10.10.10">
    <property type="entry name" value="Winged helix-like DNA-binding domain superfamily/Winged helix DNA-binding domain"/>
    <property type="match status" value="1"/>
</dbReference>
<dbReference type="Proteomes" id="UP001185092">
    <property type="component" value="Unassembled WGS sequence"/>
</dbReference>
<comment type="caution">
    <text evidence="7">The sequence shown here is derived from an EMBL/GenBank/DDBJ whole genome shotgun (WGS) entry which is preliminary data.</text>
</comment>
<dbReference type="GO" id="GO:0016987">
    <property type="term" value="F:sigma factor activity"/>
    <property type="evidence" value="ECO:0007669"/>
    <property type="project" value="UniProtKB-KW"/>
</dbReference>
<evidence type="ECO:0000313" key="7">
    <source>
        <dbReference type="EMBL" id="MDR6241040.1"/>
    </source>
</evidence>
<evidence type="ECO:0000259" key="5">
    <source>
        <dbReference type="Pfam" id="PF04542"/>
    </source>
</evidence>
<dbReference type="InterPro" id="IPR013324">
    <property type="entry name" value="RNA_pol_sigma_r3/r4-like"/>
</dbReference>
<keyword evidence="3" id="KW-0731">Sigma factor</keyword>
<evidence type="ECO:0000256" key="2">
    <source>
        <dbReference type="ARBA" id="ARBA00023015"/>
    </source>
</evidence>
<dbReference type="RefSeq" id="WP_309941508.1">
    <property type="nucleotide sequence ID" value="NZ_AP025305.1"/>
</dbReference>
<dbReference type="Pfam" id="PF08281">
    <property type="entry name" value="Sigma70_r4_2"/>
    <property type="match status" value="1"/>
</dbReference>
<keyword evidence="4" id="KW-0804">Transcription</keyword>
<dbReference type="SUPFAM" id="SSF88946">
    <property type="entry name" value="Sigma2 domain of RNA polymerase sigma factors"/>
    <property type="match status" value="1"/>
</dbReference>
<evidence type="ECO:0000256" key="3">
    <source>
        <dbReference type="ARBA" id="ARBA00023082"/>
    </source>
</evidence>
<gene>
    <name evidence="7" type="ORF">HNQ88_004116</name>
</gene>
<dbReference type="Gene3D" id="1.10.1740.10">
    <property type="match status" value="1"/>
</dbReference>
<sequence>MKESDYDLINAYCNGCERSFQTLVNKYKDIIYTKIFMIVKNEFVAEDLMQETFIKAIDMIKAGKYNEEGKFLPWIIRIGQNKAIDWFRRSQRYPEIELEEKNGFSFGSDWVEDSFEVKQIRKDTVNKVRELIDRLPENQKEVLKMRSYMDMSFQEISEQTGVSINTALGRMRYALMNLRKMMDEEHKMKRENLFY</sequence>
<dbReference type="SUPFAM" id="SSF88659">
    <property type="entry name" value="Sigma3 and sigma4 domains of RNA polymerase sigma factors"/>
    <property type="match status" value="1"/>
</dbReference>
<reference evidence="7" key="1">
    <citation type="submission" date="2023-07" db="EMBL/GenBank/DDBJ databases">
        <title>Genomic Encyclopedia of Type Strains, Phase IV (KMG-IV): sequencing the most valuable type-strain genomes for metagenomic binning, comparative biology and taxonomic classification.</title>
        <authorList>
            <person name="Goeker M."/>
        </authorList>
    </citation>
    <scope>NUCLEOTIDE SEQUENCE</scope>
    <source>
        <strain evidence="7">DSM 26174</strain>
    </source>
</reference>
<dbReference type="NCBIfam" id="TIGR02937">
    <property type="entry name" value="sigma70-ECF"/>
    <property type="match status" value="1"/>
</dbReference>
<dbReference type="EMBL" id="JAVDQD010000006">
    <property type="protein sequence ID" value="MDR6241040.1"/>
    <property type="molecule type" value="Genomic_DNA"/>
</dbReference>
<evidence type="ECO:0000256" key="4">
    <source>
        <dbReference type="ARBA" id="ARBA00023163"/>
    </source>
</evidence>
<dbReference type="InterPro" id="IPR036388">
    <property type="entry name" value="WH-like_DNA-bd_sf"/>
</dbReference>
<accession>A0AAE3XQY5</accession>
<dbReference type="InterPro" id="IPR039425">
    <property type="entry name" value="RNA_pol_sigma-70-like"/>
</dbReference>
<dbReference type="InterPro" id="IPR013249">
    <property type="entry name" value="RNA_pol_sigma70_r4_t2"/>
</dbReference>
<dbReference type="InterPro" id="IPR013325">
    <property type="entry name" value="RNA_pol_sigma_r2"/>
</dbReference>
<dbReference type="InterPro" id="IPR007627">
    <property type="entry name" value="RNA_pol_sigma70_r2"/>
</dbReference>
<dbReference type="InterPro" id="IPR014284">
    <property type="entry name" value="RNA_pol_sigma-70_dom"/>
</dbReference>
<feature type="domain" description="RNA polymerase sigma-70 region 2" evidence="5">
    <location>
        <begin position="23"/>
        <end position="92"/>
    </location>
</feature>
<dbReference type="PANTHER" id="PTHR43133">
    <property type="entry name" value="RNA POLYMERASE ECF-TYPE SIGMA FACTO"/>
    <property type="match status" value="1"/>
</dbReference>
<keyword evidence="2" id="KW-0805">Transcription regulation</keyword>
<evidence type="ECO:0000256" key="1">
    <source>
        <dbReference type="ARBA" id="ARBA00010641"/>
    </source>
</evidence>